<feature type="lipid moiety-binding region" description="S-palmitoyl cysteine; by host" evidence="22">
    <location>
        <position position="560"/>
    </location>
</feature>
<protein>
    <recommendedName>
        <fullName evidence="22">Hemagglutinin</fullName>
    </recommendedName>
    <component>
        <recommendedName>
            <fullName evidence="22">Hemagglutinin HA1 chain</fullName>
        </recommendedName>
    </component>
    <component>
        <recommendedName>
            <fullName evidence="22">Hemagglutinin HA2 chain</fullName>
        </recommendedName>
    </component>
</protein>
<evidence type="ECO:0000256" key="7">
    <source>
        <dbReference type="ARBA" id="ARBA00022570"/>
    </source>
</evidence>
<keyword evidence="18 22" id="KW-0325">Glycoprotein</keyword>
<keyword evidence="6 22" id="KW-0348">Hemagglutinin</keyword>
<comment type="function">
    <text evidence="22">Binds to sialic acid-containing receptors on the cell surface, bringing about the attachment of the virus particle to the cell. This attachment induces virion internalization either through clathrin-dependent endocytosis or through clathrin- and caveolin-independent pathway. Plays a major role in the determination of host range restriction and virulence. Class I viral fusion protein. Responsible for penetration of the virus into the cell cytoplasm by mediating the fusion of the membrane of the endocytosed virus particle with the endosomal membrane. Low pH in endosomes induces an irreversible conformational change in HA2, releasing the fusion hydrophobic peptide. Several trimers are required to form a competent fusion pore.</text>
</comment>
<evidence type="ECO:0000256" key="17">
    <source>
        <dbReference type="ARBA" id="ARBA00023157"/>
    </source>
</evidence>
<reference evidence="24" key="1">
    <citation type="submission" date="2015-04" db="EMBL/GenBank/DDBJ databases">
        <title>H18N11 Identified in Bolivia using a New Consensus PCR Assay for the Identification of Highly Divergent Influenza Viruses.</title>
        <authorList>
            <person name="Liang E."/>
            <person name="Aguirre-Mazzi E."/>
            <person name="Hicks A.L."/>
            <person name="Zambrana-Torrelio C."/>
            <person name="Navarrete-Macias I."/>
            <person name="Rostal M.K."/>
            <person name="Daszak P."/>
            <person name="Anthony S.J."/>
            <person name="Iniguez V."/>
            <person name="Lipkin W.I."/>
        </authorList>
    </citation>
    <scope>NUCLEOTIDE SEQUENCE</scope>
    <source>
        <strain evidence="24">A/dark fruit-eating bat/Bolivia/PBV780-781/2011</strain>
    </source>
</reference>
<keyword evidence="21 22" id="KW-1160">Virus entry into host cell</keyword>
<evidence type="ECO:0000256" key="15">
    <source>
        <dbReference type="ARBA" id="ARBA00023136"/>
    </source>
</evidence>
<reference evidence="25" key="2">
    <citation type="journal article" date="2022" name="Nat. Commun.">
        <title>Structural basis for a human broadly neutralizing influenza A hemagglutinin stem-specific antibody including H17/18 subtypes.</title>
        <authorList>
            <person name="Chen Y."/>
            <person name="Wang F."/>
            <person name="Yin L."/>
            <person name="Jiang H."/>
            <person name="Lu X."/>
            <person name="Bi Y."/>
            <person name="Zhang W."/>
            <person name="Shi Y."/>
            <person name="Burioni R."/>
            <person name="Tong Z."/>
            <person name="Song H."/>
            <person name="Qi J."/>
            <person name="Gao G.F."/>
        </authorList>
    </citation>
    <scope>X-RAY CRYSTALLOGRAPHY (2.60 ANGSTROMS) OF 15-336 AND 344-513</scope>
    <scope>GLYCOSYLATION AT ASN-484 AND ASN-493</scope>
    <scope>DISULFIDE BONDS</scope>
</reference>
<evidence type="ECO:0000256" key="2">
    <source>
        <dbReference type="ARBA" id="ARBA00006321"/>
    </source>
</evidence>
<dbReference type="InterPro" id="IPR008980">
    <property type="entry name" value="Capsid_hemagglutn"/>
</dbReference>
<keyword evidence="22" id="KW-1133">Transmembrane helix</keyword>
<feature type="disulfide bond" description="Interchain (with C-18)" evidence="25">
    <location>
        <position position="476"/>
    </location>
</feature>
<evidence type="ECO:0000256" key="6">
    <source>
        <dbReference type="ARBA" id="ARBA00022546"/>
    </source>
</evidence>
<dbReference type="Pfam" id="PF00509">
    <property type="entry name" value="Hemagglutinin"/>
    <property type="match status" value="1"/>
</dbReference>
<feature type="disulfide bond" description="Interchain (with C-476)" evidence="25">
    <location>
        <position position="18"/>
    </location>
</feature>
<dbReference type="InterPro" id="IPR013828">
    <property type="entry name" value="Hemagglutn_HA1_a/b_dom_sf"/>
</dbReference>
<dbReference type="GO" id="GO:0019064">
    <property type="term" value="P:fusion of virus membrane with host plasma membrane"/>
    <property type="evidence" value="ECO:0007669"/>
    <property type="project" value="InterPro"/>
</dbReference>
<comment type="PTM">
    <text evidence="22">In natural infection, inactive HA is matured into HA1 and HA2 outside the cell by one or more trypsin-like, arginine-specific endoprotease secreted by the bronchial epithelial cells. One identified protease that may be involved in this process is secreted in lungs by club cells.</text>
</comment>
<feature type="disulfide bond" evidence="25">
    <location>
        <begin position="56"/>
        <end position="287"/>
    </location>
</feature>
<evidence type="ECO:0000256" key="11">
    <source>
        <dbReference type="ARBA" id="ARBA00022844"/>
    </source>
</evidence>
<keyword evidence="14 22" id="KW-1164">Virus endocytosis by host</keyword>
<dbReference type="GO" id="GO:0046789">
    <property type="term" value="F:host cell surface receptor binding"/>
    <property type="evidence" value="ECO:0007669"/>
    <property type="project" value="UniProtKB-UniRule"/>
</dbReference>
<feature type="disulfide bond" evidence="22 25">
    <location>
        <begin position="483"/>
        <end position="487"/>
    </location>
</feature>
<keyword evidence="8 22" id="KW-0945">Host-virus interaction</keyword>
<dbReference type="EMBL" id="KR077932">
    <property type="protein sequence ID" value="AKC43903.1"/>
    <property type="molecule type" value="Viral_cRNA"/>
</dbReference>
<keyword evidence="17 22" id="KW-1015">Disulfide bond</keyword>
<evidence type="ECO:0000256" key="20">
    <source>
        <dbReference type="ARBA" id="ARBA00023288"/>
    </source>
</evidence>
<comment type="similarity">
    <text evidence="2 22 23">Belongs to the influenza viruses hemagglutinin family.</text>
</comment>
<feature type="lipid moiety-binding region" description="S-palmitoyl cysteine; by host" evidence="22">
    <location>
        <position position="550"/>
    </location>
</feature>
<feature type="glycosylation site" description="N-linked (GlcNAc...) asparagine" evidence="25">
    <location>
        <position position="493"/>
    </location>
</feature>
<evidence type="ECO:0000256" key="14">
    <source>
        <dbReference type="ARBA" id="ARBA00022890"/>
    </source>
</evidence>
<proteinExistence type="evidence at protein level"/>
<evidence type="ECO:0007829" key="25">
    <source>
        <dbReference type="PDB" id="7WVG"/>
    </source>
</evidence>
<evidence type="ECO:0000256" key="21">
    <source>
        <dbReference type="ARBA" id="ARBA00023296"/>
    </source>
</evidence>
<dbReference type="PRINTS" id="PR00330">
    <property type="entry name" value="HEMAGGLUTN1"/>
</dbReference>
<dbReference type="GO" id="GO:0020002">
    <property type="term" value="C:host cell plasma membrane"/>
    <property type="evidence" value="ECO:0007669"/>
    <property type="project" value="UniProtKB-SubCell"/>
</dbReference>
<comment type="caution">
    <text evidence="22">Lacks conserved residue(s) required for the propagation of feature annotation.</text>
</comment>
<evidence type="ECO:0000256" key="19">
    <source>
        <dbReference type="ARBA" id="ARBA00023261"/>
    </source>
</evidence>
<keyword evidence="13 22" id="KW-0261">Viral envelope protein</keyword>
<feature type="lipid moiety-binding region" description="S-palmitoyl cysteine; by host" evidence="22">
    <location>
        <position position="557"/>
    </location>
</feature>
<evidence type="ECO:0000256" key="1">
    <source>
        <dbReference type="ARBA" id="ARBA00004310"/>
    </source>
</evidence>
<keyword evidence="16 22" id="KW-0564">Palmitate</keyword>
<evidence type="ECO:0000256" key="23">
    <source>
        <dbReference type="RuleBase" id="RU003324"/>
    </source>
</evidence>
<feature type="site" description="Cleavage; by host" evidence="22">
    <location>
        <begin position="339"/>
        <end position="340"/>
    </location>
</feature>
<comment type="function">
    <text evidence="23">Binds to sialic acid-containing receptors on the cell surface, bringing about the attachment of the virus particle to the cell. This attachment induces virion internalization of about two third of the virus particles through clathrin-dependent endocytosis and about one third through a clathrin- and caveolin-independent pathway. Plays a major role in the determination of host range restriction and virulence. Class I viral fusion protein. Responsible for penetration of the virus into the cell cytoplasm by mediating the fusion of the membrane of the endocytosed virus particle with the endosomal membrane. Low pH in endosomes induces an irreversible conformational change in HA2, releasing the fusion hydrophobic peptide. Several trimers are required to form a competent fusion pore.</text>
</comment>
<evidence type="ECO:0000256" key="8">
    <source>
        <dbReference type="ARBA" id="ARBA00022581"/>
    </source>
</evidence>
<keyword evidence="15 22" id="KW-0472">Membrane</keyword>
<dbReference type="GO" id="GO:0046761">
    <property type="term" value="P:viral budding from plasma membrane"/>
    <property type="evidence" value="ECO:0007669"/>
    <property type="project" value="UniProtKB-UniRule"/>
</dbReference>
<keyword evidence="4 22" id="KW-1170">Fusion of virus membrane with host endosomal membrane</keyword>
<dbReference type="SUPFAM" id="SSF49818">
    <property type="entry name" value="Viral protein domain"/>
    <property type="match status" value="1"/>
</dbReference>
<dbReference type="GO" id="GO:0055036">
    <property type="term" value="C:virion membrane"/>
    <property type="evidence" value="ECO:0007669"/>
    <property type="project" value="UniProtKB-SubCell"/>
</dbReference>
<evidence type="ECO:0000256" key="13">
    <source>
        <dbReference type="ARBA" id="ARBA00022879"/>
    </source>
</evidence>
<dbReference type="GO" id="GO:0019031">
    <property type="term" value="C:viral envelope"/>
    <property type="evidence" value="ECO:0007669"/>
    <property type="project" value="UniProtKB-UniRule"/>
</dbReference>
<dbReference type="HAMAP" id="MF_04072">
    <property type="entry name" value="INFV_HEMA"/>
    <property type="match status" value="1"/>
</dbReference>
<keyword evidence="25" id="KW-0002">3D-structure</keyword>
<evidence type="ECO:0000256" key="10">
    <source>
        <dbReference type="ARBA" id="ARBA00022804"/>
    </source>
</evidence>
<evidence type="ECO:0000256" key="4">
    <source>
        <dbReference type="ARBA" id="ARBA00022510"/>
    </source>
</evidence>
<keyword evidence="19 22" id="KW-1167">Clathrin- and caveolin-independent endocytosis of virus by host</keyword>
<evidence type="ECO:0000256" key="22">
    <source>
        <dbReference type="HAMAP-Rule" id="MF_04072"/>
    </source>
</evidence>
<keyword evidence="5 22" id="KW-1032">Host cell membrane</keyword>
<dbReference type="GO" id="GO:0019062">
    <property type="term" value="P:virion attachment to host cell"/>
    <property type="evidence" value="ECO:0007669"/>
    <property type="project" value="UniProtKB-KW"/>
</dbReference>
<dbReference type="InterPro" id="IPR000149">
    <property type="entry name" value="Hemagglutn_influenz_A"/>
</dbReference>
<accession>A0A1W5II89</accession>
<feature type="disulfide bond" evidence="25">
    <location>
        <begin position="104"/>
        <end position="148"/>
    </location>
</feature>
<dbReference type="Gene3D" id="3.90.20.10">
    <property type="match status" value="1"/>
</dbReference>
<organism evidence="24">
    <name type="scientific">Influenza A virus</name>
    <name type="common">A/dark fruit-eating bat/Bolivia/PBV780-781/2011(H18N11)</name>
    <dbReference type="NCBI Taxonomy" id="1641314"/>
    <lineage>
        <taxon>Viruses</taxon>
        <taxon>Riboviria</taxon>
        <taxon>Orthornavirae</taxon>
        <taxon>Negarnaviricota</taxon>
        <taxon>Polyploviricotina</taxon>
        <taxon>Insthoviricetes</taxon>
        <taxon>Articulavirales</taxon>
        <taxon>Orthomyxoviridae</taxon>
        <taxon>Alphainfluenzavirus</taxon>
        <taxon>Alphainfluenzavirus influenzae</taxon>
        <taxon>Influenza A virus</taxon>
    </lineage>
</organism>
<dbReference type="SMR" id="A0A1W5II89"/>
<evidence type="ECO:0000256" key="5">
    <source>
        <dbReference type="ARBA" id="ARBA00022511"/>
    </source>
</evidence>
<keyword evidence="20 22" id="KW-0449">Lipoprotein</keyword>
<dbReference type="GO" id="GO:0016020">
    <property type="term" value="C:membrane"/>
    <property type="evidence" value="ECO:0007669"/>
    <property type="project" value="UniProtKB-UniRule"/>
</dbReference>
<evidence type="ECO:0000256" key="9">
    <source>
        <dbReference type="ARBA" id="ARBA00022595"/>
    </source>
</evidence>
<feature type="disulfide bond" evidence="22 25">
    <location>
        <begin position="69"/>
        <end position="81"/>
    </location>
</feature>
<feature type="disulfide bond" evidence="22 25">
    <location>
        <begin position="291"/>
        <end position="315"/>
    </location>
</feature>
<evidence type="ECO:0000256" key="12">
    <source>
        <dbReference type="ARBA" id="ARBA00022870"/>
    </source>
</evidence>
<feature type="glycosylation site" description="N-linked (GlcNAc...) asparagine" evidence="25">
    <location>
        <position position="484"/>
    </location>
</feature>
<keyword evidence="22" id="KW-0812">Transmembrane</keyword>
<feature type="chain" id="PRO_5023368574" description="Hemagglutinin HA2 chain" evidence="22">
    <location>
        <begin position="340"/>
        <end position="561"/>
    </location>
</feature>
<evidence type="ECO:0000256" key="18">
    <source>
        <dbReference type="ARBA" id="ARBA00023180"/>
    </source>
</evidence>
<evidence type="ECO:0000256" key="16">
    <source>
        <dbReference type="ARBA" id="ARBA00023139"/>
    </source>
</evidence>
<name>A0A1W5II89_9INFA</name>
<keyword evidence="22" id="KW-0732">Signal</keyword>
<evidence type="ECO:0000313" key="24">
    <source>
        <dbReference type="EMBL" id="AKC43903.1"/>
    </source>
</evidence>
<dbReference type="PDB" id="7WVG">
    <property type="method" value="X-ray"/>
    <property type="resolution" value="2.60 A"/>
    <property type="chains" value="A=15-336, B=344-513"/>
</dbReference>
<dbReference type="Gene3D" id="3.90.209.20">
    <property type="match status" value="1"/>
</dbReference>
<dbReference type="InterPro" id="IPR001364">
    <property type="entry name" value="Hemagglutn_influenz_A/B"/>
</dbReference>
<dbReference type="Gene3D" id="2.10.77.10">
    <property type="entry name" value="Hemagglutinin Chain A, Domain 2"/>
    <property type="match status" value="1"/>
</dbReference>
<keyword evidence="9 22" id="KW-1162">Viral penetration into host cytoplasm</keyword>
<keyword evidence="7 22" id="KW-1165">Clathrin-mediated endocytosis of virus by host</keyword>
<keyword evidence="10 22" id="KW-1161">Viral attachment to host cell</keyword>
<comment type="PTM">
    <text evidence="22">Palmitoylated.</text>
</comment>
<dbReference type="GO" id="GO:0039654">
    <property type="term" value="P:fusion of virus membrane with host endosome membrane"/>
    <property type="evidence" value="ECO:0007669"/>
    <property type="project" value="UniProtKB-UniRule"/>
</dbReference>
<keyword evidence="3 22" id="KW-1168">Fusion of virus membrane with host membrane</keyword>
<evidence type="ECO:0000256" key="3">
    <source>
        <dbReference type="ARBA" id="ARBA00022506"/>
    </source>
</evidence>
<keyword evidence="12 22" id="KW-1043">Host membrane</keyword>
<feature type="transmembrane region" description="Helical" evidence="22">
    <location>
        <begin position="526"/>
        <end position="546"/>
    </location>
</feature>
<sequence>MITILILVLPIVVGDQICIGYHSNNSTQTVNTLLESNVPVTSSHSILEKEHNGLLCKLKGKAPLDLIDCSLPAWLMGNPKCDELLTASEWAYIKEDPEPENGICFPGDFDSLEDLILLVSNTDHFRKEKIIDMTRFSDVTTNNVDSACPYDTNGASFYRNLNWVQQNKGKQLIFHYQNSENNPLLIIWGVHQTSNAAEQNTYYGSQTGSTTITIGEETNTYPLVISESSILNGHSDRINYFWGVVNPNQNFSIVSTGNFIWPEYGYFFQKTTNISGIIKSSEKISDCDTICQTKIGAINSTLPFQNIHQNAIGDCPKYVKAQELVLATGLRNNPIKETRGLFGAIAGFIEGGWQGLIDGWYGYHHQNSEGSGYAADKEATQKAVDAITTKVNNIIDKMNTQFESTAKEFNKIEMRIKHLSDRVDDGFLDVWSYNAELLVLLENERTLDFHDANVNNLYQKVKVQLKDNAIDMGNGCFKILHKCNNTCMDDIKNGTYNYYEYRKESHLEKQKIDGVKLSENSSYKIMIIYSTVASSVVLGLIILAAIEWGCFKGNLQCRICI</sequence>
<comment type="subunit">
    <text evidence="22 23">Homotrimer of disulfide-linked HA1-HA2.</text>
</comment>
<comment type="subcellular location">
    <subcellularLocation>
        <location evidence="1 22">Host apical cell membrane</location>
        <topology evidence="1 22">Single-pass type I membrane protein</topology>
    </subcellularLocation>
    <subcellularLocation>
        <location evidence="22">Virion membrane</location>
        <topology evidence="22">Single-pass type I membrane protein</topology>
    </subcellularLocation>
    <text evidence="22">Targeted to the apical plasma membrane in epithelial polarized cells through a signal present in the transmembrane domain. Associated with glycosphingolipid- and cholesterol-enriched detergent-resistant lipid rafts.</text>
</comment>
<dbReference type="SUPFAM" id="SSF58064">
    <property type="entry name" value="Influenza hemagglutinin (stalk)"/>
    <property type="match status" value="1"/>
</dbReference>
<keyword evidence="11 22" id="KW-0946">Virion</keyword>
<dbReference type="PRINTS" id="PR00329">
    <property type="entry name" value="HEMAGGLUTN12"/>
</dbReference>
<gene>
    <name evidence="22 24" type="primary">HA</name>
</gene>
<dbReference type="GO" id="GO:0075512">
    <property type="term" value="P:clathrin-dependent endocytosis of virus by host cell"/>
    <property type="evidence" value="ECO:0007669"/>
    <property type="project" value="UniProtKB-UniRule"/>
</dbReference>